<dbReference type="AlphaFoldDB" id="A0A1T4PCF2"/>
<dbReference type="OrthoDB" id="89429at2"/>
<evidence type="ECO:0000256" key="5">
    <source>
        <dbReference type="ARBA" id="ARBA00022729"/>
    </source>
</evidence>
<keyword evidence="3 9" id="KW-1134">Transmembrane beta strand</keyword>
<keyword evidence="4 9" id="KW-0812">Transmembrane</keyword>
<dbReference type="InterPro" id="IPR039426">
    <property type="entry name" value="TonB-dep_rcpt-like"/>
</dbReference>
<keyword evidence="14" id="KW-1185">Reference proteome</keyword>
<sequence length="746" mass="83820">MKKQLLLFSILACSSVYGENIGNINLEESNIVSRGDFQNGTTIVQNKNTIVITQEKIQEKKYKNVEEVLQDAPGIIIQNTPFGPRVDMRGSGEKSLSRVKVLIDGVSINPTESAMASLPINSIPVESIRKIEIIPGGGATLYGSGTVGGVVNISTNSNATKNNFLMDLNGGSFDNRSMGLAGGYNINKDLYVSYGFKYLNSEGYRELEQKDNKIFQGGFDYKINKKNRIRLQGRMGDETNNGTTEVTKKILELNRKAPGKDLDVKTKSNNYTLDYEYRPIDKLTLTSTIFRQNQNRDLNTESLDDVTIELTNALEKEKVTSSQQFSFYDVKSKMKAKFKEKKDGMKLRGKYEYKDGEILIGYDYTEAKINRNSTVKSHTIKSYYDGNTHMTLNQKEISGITNQVKIDLSKKSHGIYIFNKYDLTDKWNITTGIRGEFTEYTGSRKNGPNTMPMVKPKTQNIETDRTMENYAGEIGAMYKYRDSGNIYARYERGFVTPFPSQLTDKIQDPQLETTKHNNDPNAFMSAPYVNVASIYVDNNLKAETTDTIELGIRDYINDSYVSLAFFVTDTTDEIVLLQSGVTNPAIKRWQYKNIGKTRRMGIEAEADQTFGKLGFNQSITLIDAKTLKGNDKAQIKKGDTIPLVPKAKITLGAKYKFTEKLTLSGSYVYISSKEAREMTGTDKTMKFKIGGYGVTDVAITYKLDEYSSIKAGIKNLTSTKYNLRETSIEAVPAPERNYYLGLSVKF</sequence>
<dbReference type="InterPro" id="IPR036942">
    <property type="entry name" value="Beta-barrel_TonB_sf"/>
</dbReference>
<dbReference type="InterPro" id="IPR037066">
    <property type="entry name" value="Plug_dom_sf"/>
</dbReference>
<dbReference type="CDD" id="cd01347">
    <property type="entry name" value="ligand_gated_channel"/>
    <property type="match status" value="1"/>
</dbReference>
<dbReference type="GO" id="GO:0015344">
    <property type="term" value="F:siderophore uptake transmembrane transporter activity"/>
    <property type="evidence" value="ECO:0007669"/>
    <property type="project" value="TreeGrafter"/>
</dbReference>
<evidence type="ECO:0000313" key="14">
    <source>
        <dbReference type="Proteomes" id="UP000191153"/>
    </source>
</evidence>
<organism evidence="13 14">
    <name type="scientific">Cetobacterium ceti</name>
    <dbReference type="NCBI Taxonomy" id="180163"/>
    <lineage>
        <taxon>Bacteria</taxon>
        <taxon>Fusobacteriati</taxon>
        <taxon>Fusobacteriota</taxon>
        <taxon>Fusobacteriia</taxon>
        <taxon>Fusobacteriales</taxon>
        <taxon>Fusobacteriaceae</taxon>
        <taxon>Cetobacterium</taxon>
    </lineage>
</organism>
<dbReference type="Gene3D" id="2.170.130.10">
    <property type="entry name" value="TonB-dependent receptor, plug domain"/>
    <property type="match status" value="1"/>
</dbReference>
<reference evidence="13 14" key="1">
    <citation type="submission" date="2017-02" db="EMBL/GenBank/DDBJ databases">
        <authorList>
            <person name="Peterson S.W."/>
        </authorList>
    </citation>
    <scope>NUCLEOTIDE SEQUENCE [LARGE SCALE GENOMIC DNA]</scope>
    <source>
        <strain evidence="13 14">ATCC 700028</strain>
    </source>
</reference>
<dbReference type="PROSITE" id="PS52016">
    <property type="entry name" value="TONB_DEPENDENT_REC_3"/>
    <property type="match status" value="1"/>
</dbReference>
<proteinExistence type="inferred from homology"/>
<evidence type="ECO:0000256" key="9">
    <source>
        <dbReference type="PROSITE-ProRule" id="PRU01360"/>
    </source>
</evidence>
<accession>A0A1T4PCF2</accession>
<dbReference type="SUPFAM" id="SSF56935">
    <property type="entry name" value="Porins"/>
    <property type="match status" value="1"/>
</dbReference>
<keyword evidence="7 9" id="KW-0472">Membrane</keyword>
<dbReference type="Gene3D" id="2.40.170.20">
    <property type="entry name" value="TonB-dependent receptor, beta-barrel domain"/>
    <property type="match status" value="1"/>
</dbReference>
<dbReference type="STRING" id="180163.SAMN02745174_01849"/>
<dbReference type="PROSITE" id="PS01156">
    <property type="entry name" value="TONB_DEPENDENT_REC_2"/>
    <property type="match status" value="1"/>
</dbReference>
<dbReference type="EMBL" id="FUWX01000014">
    <property type="protein sequence ID" value="SJZ89169.1"/>
    <property type="molecule type" value="Genomic_DNA"/>
</dbReference>
<evidence type="ECO:0000256" key="6">
    <source>
        <dbReference type="ARBA" id="ARBA00023077"/>
    </source>
</evidence>
<evidence type="ECO:0000256" key="7">
    <source>
        <dbReference type="ARBA" id="ARBA00023136"/>
    </source>
</evidence>
<dbReference type="PANTHER" id="PTHR30069:SF27">
    <property type="entry name" value="BLL4766 PROTEIN"/>
    <property type="match status" value="1"/>
</dbReference>
<evidence type="ECO:0000256" key="1">
    <source>
        <dbReference type="ARBA" id="ARBA00004571"/>
    </source>
</evidence>
<name>A0A1T4PCF2_9FUSO</name>
<dbReference type="InterPro" id="IPR010917">
    <property type="entry name" value="TonB_rcpt_CS"/>
</dbReference>
<evidence type="ECO:0000256" key="2">
    <source>
        <dbReference type="ARBA" id="ARBA00022448"/>
    </source>
</evidence>
<dbReference type="GO" id="GO:0009279">
    <property type="term" value="C:cell outer membrane"/>
    <property type="evidence" value="ECO:0007669"/>
    <property type="project" value="UniProtKB-SubCell"/>
</dbReference>
<dbReference type="RefSeq" id="WP_078694311.1">
    <property type="nucleotide sequence ID" value="NZ_FUWX01000014.1"/>
</dbReference>
<feature type="domain" description="TonB-dependent receptor-like beta-barrel" evidence="11">
    <location>
        <begin position="254"/>
        <end position="716"/>
    </location>
</feature>
<evidence type="ECO:0000256" key="8">
    <source>
        <dbReference type="ARBA" id="ARBA00023237"/>
    </source>
</evidence>
<feature type="domain" description="TonB-dependent receptor plug" evidence="12">
    <location>
        <begin position="48"/>
        <end position="150"/>
    </location>
</feature>
<evidence type="ECO:0000256" key="3">
    <source>
        <dbReference type="ARBA" id="ARBA00022452"/>
    </source>
</evidence>
<protein>
    <submittedName>
        <fullName evidence="13">Iron complex outermembrane recepter protein</fullName>
    </submittedName>
</protein>
<dbReference type="Pfam" id="PF07715">
    <property type="entry name" value="Plug"/>
    <property type="match status" value="1"/>
</dbReference>
<dbReference type="GO" id="GO:0044718">
    <property type="term" value="P:siderophore transmembrane transport"/>
    <property type="evidence" value="ECO:0007669"/>
    <property type="project" value="TreeGrafter"/>
</dbReference>
<dbReference type="Proteomes" id="UP000191153">
    <property type="component" value="Unassembled WGS sequence"/>
</dbReference>
<keyword evidence="5" id="KW-0732">Signal</keyword>
<dbReference type="InterPro" id="IPR012910">
    <property type="entry name" value="Plug_dom"/>
</dbReference>
<comment type="subcellular location">
    <subcellularLocation>
        <location evidence="1 9">Cell outer membrane</location>
        <topology evidence="1 9">Multi-pass membrane protein</topology>
    </subcellularLocation>
</comment>
<evidence type="ECO:0000256" key="10">
    <source>
        <dbReference type="RuleBase" id="RU003357"/>
    </source>
</evidence>
<keyword evidence="6 10" id="KW-0798">TonB box</keyword>
<keyword evidence="8 9" id="KW-0998">Cell outer membrane</keyword>
<evidence type="ECO:0000259" key="12">
    <source>
        <dbReference type="Pfam" id="PF07715"/>
    </source>
</evidence>
<evidence type="ECO:0000256" key="4">
    <source>
        <dbReference type="ARBA" id="ARBA00022692"/>
    </source>
</evidence>
<evidence type="ECO:0000259" key="11">
    <source>
        <dbReference type="Pfam" id="PF00593"/>
    </source>
</evidence>
<evidence type="ECO:0000313" key="13">
    <source>
        <dbReference type="EMBL" id="SJZ89169.1"/>
    </source>
</evidence>
<dbReference type="PANTHER" id="PTHR30069">
    <property type="entry name" value="TONB-DEPENDENT OUTER MEMBRANE RECEPTOR"/>
    <property type="match status" value="1"/>
</dbReference>
<dbReference type="InterPro" id="IPR000531">
    <property type="entry name" value="Beta-barrel_TonB"/>
</dbReference>
<dbReference type="Pfam" id="PF00593">
    <property type="entry name" value="TonB_dep_Rec_b-barrel"/>
    <property type="match status" value="1"/>
</dbReference>
<gene>
    <name evidence="13" type="ORF">SAMN02745174_01849</name>
</gene>
<keyword evidence="2 9" id="KW-0813">Transport</keyword>
<comment type="similarity">
    <text evidence="9 10">Belongs to the TonB-dependent receptor family.</text>
</comment>